<name>A0ABY9WNG4_9BACT</name>
<sequence length="219" mass="24583">MRLLFHIQTSPFARRTRLALAHKGLTVELRNVRAHPEFLEESRRLSPLKTTPVLVEEDGRVLGDSTAISHYLDRAYPSAPKLWPSEPDDALAVFEIASLVDVALNTVADIGARYYALHSSEAWGAVKTEAMERVQRALDALGQRVSVLSRPTVARSGWSAADMWLVTAEHWLATLPQRAPKFPVLAQMVSLGWRLPPELSRWADQHRNRPDVLALDQLK</sequence>
<dbReference type="PANTHER" id="PTHR42673:SF4">
    <property type="entry name" value="MALEYLACETOACETATE ISOMERASE"/>
    <property type="match status" value="1"/>
</dbReference>
<dbReference type="Gene3D" id="3.40.30.10">
    <property type="entry name" value="Glutaredoxin"/>
    <property type="match status" value="1"/>
</dbReference>
<dbReference type="InterPro" id="IPR004045">
    <property type="entry name" value="Glutathione_S-Trfase_N"/>
</dbReference>
<feature type="domain" description="GST N-terminal" evidence="1">
    <location>
        <begin position="1"/>
        <end position="80"/>
    </location>
</feature>
<dbReference type="RefSeq" id="WP_395819924.1">
    <property type="nucleotide sequence ID" value="NZ_CP043494.1"/>
</dbReference>
<dbReference type="InterPro" id="IPR040079">
    <property type="entry name" value="Glutathione_S-Trfase"/>
</dbReference>
<keyword evidence="3" id="KW-1185">Reference proteome</keyword>
<dbReference type="PROSITE" id="PS51354">
    <property type="entry name" value="GLUTAREDOXIN_2"/>
    <property type="match status" value="1"/>
</dbReference>
<protein>
    <submittedName>
        <fullName evidence="2">Glutathione S-transferase family protein</fullName>
    </submittedName>
</protein>
<evidence type="ECO:0000313" key="2">
    <source>
        <dbReference type="EMBL" id="WNG45339.1"/>
    </source>
</evidence>
<dbReference type="InterPro" id="IPR036282">
    <property type="entry name" value="Glutathione-S-Trfase_C_sf"/>
</dbReference>
<dbReference type="PANTHER" id="PTHR42673">
    <property type="entry name" value="MALEYLACETOACETATE ISOMERASE"/>
    <property type="match status" value="1"/>
</dbReference>
<dbReference type="Gene3D" id="1.20.1050.10">
    <property type="match status" value="1"/>
</dbReference>
<organism evidence="2 3">
    <name type="scientific">Archangium minus</name>
    <dbReference type="NCBI Taxonomy" id="83450"/>
    <lineage>
        <taxon>Bacteria</taxon>
        <taxon>Pseudomonadati</taxon>
        <taxon>Myxococcota</taxon>
        <taxon>Myxococcia</taxon>
        <taxon>Myxococcales</taxon>
        <taxon>Cystobacterineae</taxon>
        <taxon>Archangiaceae</taxon>
        <taxon>Archangium</taxon>
    </lineage>
</organism>
<dbReference type="Pfam" id="PF13417">
    <property type="entry name" value="GST_N_3"/>
    <property type="match status" value="1"/>
</dbReference>
<dbReference type="EMBL" id="CP043494">
    <property type="protein sequence ID" value="WNG45339.1"/>
    <property type="molecule type" value="Genomic_DNA"/>
</dbReference>
<proteinExistence type="predicted"/>
<dbReference type="SFLD" id="SFLDS00019">
    <property type="entry name" value="Glutathione_Transferase_(cytos"/>
    <property type="match status" value="1"/>
</dbReference>
<evidence type="ECO:0000259" key="1">
    <source>
        <dbReference type="PROSITE" id="PS50404"/>
    </source>
</evidence>
<dbReference type="SUPFAM" id="SSF52833">
    <property type="entry name" value="Thioredoxin-like"/>
    <property type="match status" value="1"/>
</dbReference>
<dbReference type="Proteomes" id="UP001611383">
    <property type="component" value="Chromosome"/>
</dbReference>
<dbReference type="PROSITE" id="PS50404">
    <property type="entry name" value="GST_NTER"/>
    <property type="match status" value="1"/>
</dbReference>
<reference evidence="2 3" key="1">
    <citation type="submission" date="2019-08" db="EMBL/GenBank/DDBJ databases">
        <title>Archangium and Cystobacter genomes.</title>
        <authorList>
            <person name="Chen I.-C.K."/>
            <person name="Wielgoss S."/>
        </authorList>
    </citation>
    <scope>NUCLEOTIDE SEQUENCE [LARGE SCALE GENOMIC DNA]</scope>
    <source>
        <strain evidence="2 3">Cbm 6</strain>
    </source>
</reference>
<evidence type="ECO:0000313" key="3">
    <source>
        <dbReference type="Proteomes" id="UP001611383"/>
    </source>
</evidence>
<dbReference type="InterPro" id="IPR036249">
    <property type="entry name" value="Thioredoxin-like_sf"/>
</dbReference>
<dbReference type="SUPFAM" id="SSF47616">
    <property type="entry name" value="GST C-terminal domain-like"/>
    <property type="match status" value="1"/>
</dbReference>
<accession>A0ABY9WNG4</accession>
<gene>
    <name evidence="2" type="ORF">F0U60_15440</name>
</gene>
<dbReference type="CDD" id="cd00570">
    <property type="entry name" value="GST_N_family"/>
    <property type="match status" value="1"/>
</dbReference>